<proteinExistence type="predicted"/>
<dbReference type="EMBL" id="QPFP01000003">
    <property type="protein sequence ID" value="TEB38493.1"/>
    <property type="molecule type" value="Genomic_DNA"/>
</dbReference>
<evidence type="ECO:0000313" key="3">
    <source>
        <dbReference type="Proteomes" id="UP000298030"/>
    </source>
</evidence>
<name>A0A4Y7TWF4_COPMI</name>
<dbReference type="AlphaFoldDB" id="A0A4Y7TWF4"/>
<organism evidence="2 3">
    <name type="scientific">Coprinellus micaceus</name>
    <name type="common">Glistening ink-cap mushroom</name>
    <name type="synonym">Coprinus micaceus</name>
    <dbReference type="NCBI Taxonomy" id="71717"/>
    <lineage>
        <taxon>Eukaryota</taxon>
        <taxon>Fungi</taxon>
        <taxon>Dikarya</taxon>
        <taxon>Basidiomycota</taxon>
        <taxon>Agaricomycotina</taxon>
        <taxon>Agaricomycetes</taxon>
        <taxon>Agaricomycetidae</taxon>
        <taxon>Agaricales</taxon>
        <taxon>Agaricineae</taxon>
        <taxon>Psathyrellaceae</taxon>
        <taxon>Coprinellus</taxon>
    </lineage>
</organism>
<dbReference type="STRING" id="71717.A0A4Y7TWF4"/>
<comment type="caution">
    <text evidence="2">The sequence shown here is derived from an EMBL/GenBank/DDBJ whole genome shotgun (WGS) entry which is preliminary data.</text>
</comment>
<keyword evidence="3" id="KW-1185">Reference proteome</keyword>
<dbReference type="OrthoDB" id="3270336at2759"/>
<feature type="region of interest" description="Disordered" evidence="1">
    <location>
        <begin position="23"/>
        <end position="44"/>
    </location>
</feature>
<reference evidence="2 3" key="1">
    <citation type="journal article" date="2019" name="Nat. Ecol. Evol.">
        <title>Megaphylogeny resolves global patterns of mushroom evolution.</title>
        <authorList>
            <person name="Varga T."/>
            <person name="Krizsan K."/>
            <person name="Foldi C."/>
            <person name="Dima B."/>
            <person name="Sanchez-Garcia M."/>
            <person name="Sanchez-Ramirez S."/>
            <person name="Szollosi G.J."/>
            <person name="Szarkandi J.G."/>
            <person name="Papp V."/>
            <person name="Albert L."/>
            <person name="Andreopoulos W."/>
            <person name="Angelini C."/>
            <person name="Antonin V."/>
            <person name="Barry K.W."/>
            <person name="Bougher N.L."/>
            <person name="Buchanan P."/>
            <person name="Buyck B."/>
            <person name="Bense V."/>
            <person name="Catcheside P."/>
            <person name="Chovatia M."/>
            <person name="Cooper J."/>
            <person name="Damon W."/>
            <person name="Desjardin D."/>
            <person name="Finy P."/>
            <person name="Geml J."/>
            <person name="Haridas S."/>
            <person name="Hughes K."/>
            <person name="Justo A."/>
            <person name="Karasinski D."/>
            <person name="Kautmanova I."/>
            <person name="Kiss B."/>
            <person name="Kocsube S."/>
            <person name="Kotiranta H."/>
            <person name="LaButti K.M."/>
            <person name="Lechner B.E."/>
            <person name="Liimatainen K."/>
            <person name="Lipzen A."/>
            <person name="Lukacs Z."/>
            <person name="Mihaltcheva S."/>
            <person name="Morgado L.N."/>
            <person name="Niskanen T."/>
            <person name="Noordeloos M.E."/>
            <person name="Ohm R.A."/>
            <person name="Ortiz-Santana B."/>
            <person name="Ovrebo C."/>
            <person name="Racz N."/>
            <person name="Riley R."/>
            <person name="Savchenko A."/>
            <person name="Shiryaev A."/>
            <person name="Soop K."/>
            <person name="Spirin V."/>
            <person name="Szebenyi C."/>
            <person name="Tomsovsky M."/>
            <person name="Tulloss R.E."/>
            <person name="Uehling J."/>
            <person name="Grigoriev I.V."/>
            <person name="Vagvolgyi C."/>
            <person name="Papp T."/>
            <person name="Martin F.M."/>
            <person name="Miettinen O."/>
            <person name="Hibbett D.S."/>
            <person name="Nagy L.G."/>
        </authorList>
    </citation>
    <scope>NUCLEOTIDE SEQUENCE [LARGE SCALE GENOMIC DNA]</scope>
    <source>
        <strain evidence="2 3">FP101781</strain>
    </source>
</reference>
<feature type="compositionally biased region" description="Basic and acidic residues" evidence="1">
    <location>
        <begin position="24"/>
        <end position="35"/>
    </location>
</feature>
<feature type="region of interest" description="Disordered" evidence="1">
    <location>
        <begin position="281"/>
        <end position="314"/>
    </location>
</feature>
<evidence type="ECO:0000313" key="2">
    <source>
        <dbReference type="EMBL" id="TEB38493.1"/>
    </source>
</evidence>
<dbReference type="Proteomes" id="UP000298030">
    <property type="component" value="Unassembled WGS sequence"/>
</dbReference>
<sequence>MPPLLHGRDQVLDGVRYYSPNATRDTKLKLQDSPRDNNPFHPESTSLRPTWHDFHAPRPWSFTFGWISFVPNYAFYTLPNNPPFDILSRIPTIISHTDPQGEVKGYTLQGAREWQTLDQDLYEAVLALKLYYNIPMTLPFRPCSFGYTQMYRSKSSLKLKAQLAREWFLVWFGALSYCLAWSKAPSDAMHSHESAKYPEWRTVLERKGLRPDWVDDIENSPIAYYDLSNPRAGTIVDIVDPVPGQPTIEWLVTAGIEVWYRWSREEEDANWDGKLRMFKPPSTPASIPVARQSSVPPSRSPTETKLHSDEQQVPTPKWRQEYFSKQRAEDEETMKRESPYAREARLNRTRVPPTRRVKIFEWHPDEDNPCMYKLHRVPDKAKSDVLFEDYGEQQKIYDPFRNVWHCCSDFGPDDDDDYEEDLPVDAAQEIPIPEDEASTLQAHPPPPPMSESLAQMDRIDDIPAVETVTKPRSPSGLATSVWETFSKCYGMCDSLPGSPISSLDTFDDREQSLLLRLACRNEPQDAIDEFKKSQQFVTCLKFFQAMREGNAMVDGGWDLSDDCLLPVRHSPRFATVQKVAIPPLSNELKETFRGADVYYVFTPAKSHPPWKFATLSAAAALLACRLPPNFQSEDIAHYFAQKGIPFRTFYTRPSLPAAPPAFELPYVRPVRTFTYKFTKEDYEGYVRQRVMQLGQSHMQAAIKRGGIAWRLAIGILGISNVCAPPSLWGSYSRVDISEERHCDDLLTSIELDVLCGVYECIDERGRTKLVSWWPLPRYYEKEECGENYGYWTLARETWYSQRLNDIEAGTARPKTYTEWKTELHGQAAIRKFHMNVESKSRALF</sequence>
<gene>
    <name evidence="2" type="ORF">FA13DRAFT_1620554</name>
</gene>
<feature type="compositionally biased region" description="Polar residues" evidence="1">
    <location>
        <begin position="291"/>
        <end position="301"/>
    </location>
</feature>
<protein>
    <submittedName>
        <fullName evidence="2">Uncharacterized protein</fullName>
    </submittedName>
</protein>
<evidence type="ECO:0000256" key="1">
    <source>
        <dbReference type="SAM" id="MobiDB-lite"/>
    </source>
</evidence>
<accession>A0A4Y7TWF4</accession>